<keyword evidence="3" id="KW-1185">Reference proteome</keyword>
<organism evidence="2 3">
    <name type="scientific">Penicillium argentinense</name>
    <dbReference type="NCBI Taxonomy" id="1131581"/>
    <lineage>
        <taxon>Eukaryota</taxon>
        <taxon>Fungi</taxon>
        <taxon>Dikarya</taxon>
        <taxon>Ascomycota</taxon>
        <taxon>Pezizomycotina</taxon>
        <taxon>Eurotiomycetes</taxon>
        <taxon>Eurotiomycetidae</taxon>
        <taxon>Eurotiales</taxon>
        <taxon>Aspergillaceae</taxon>
        <taxon>Penicillium</taxon>
    </lineage>
</organism>
<dbReference type="EMBL" id="JAPQKI010000004">
    <property type="protein sequence ID" value="KAJ5103475.1"/>
    <property type="molecule type" value="Genomic_DNA"/>
</dbReference>
<dbReference type="AlphaFoldDB" id="A0A9W9FP10"/>
<dbReference type="GeneID" id="81355477"/>
<feature type="region of interest" description="Disordered" evidence="1">
    <location>
        <begin position="61"/>
        <end position="119"/>
    </location>
</feature>
<dbReference type="RefSeq" id="XP_056476855.1">
    <property type="nucleotide sequence ID" value="XM_056616498.1"/>
</dbReference>
<evidence type="ECO:0000313" key="2">
    <source>
        <dbReference type="EMBL" id="KAJ5103475.1"/>
    </source>
</evidence>
<comment type="caution">
    <text evidence="2">The sequence shown here is derived from an EMBL/GenBank/DDBJ whole genome shotgun (WGS) entry which is preliminary data.</text>
</comment>
<gene>
    <name evidence="2" type="ORF">N7532_004004</name>
</gene>
<name>A0A9W9FP10_9EURO</name>
<evidence type="ECO:0000256" key="1">
    <source>
        <dbReference type="SAM" id="MobiDB-lite"/>
    </source>
</evidence>
<protein>
    <submittedName>
        <fullName evidence="2">Uncharacterized protein</fullName>
    </submittedName>
</protein>
<dbReference type="Proteomes" id="UP001149074">
    <property type="component" value="Unassembled WGS sequence"/>
</dbReference>
<proteinExistence type="predicted"/>
<accession>A0A9W9FP10</accession>
<evidence type="ECO:0000313" key="3">
    <source>
        <dbReference type="Proteomes" id="UP001149074"/>
    </source>
</evidence>
<reference evidence="2" key="2">
    <citation type="journal article" date="2023" name="IMA Fungus">
        <title>Comparative genomic study of the Penicillium genus elucidates a diverse pangenome and 15 lateral gene transfer events.</title>
        <authorList>
            <person name="Petersen C."/>
            <person name="Sorensen T."/>
            <person name="Nielsen M.R."/>
            <person name="Sondergaard T.E."/>
            <person name="Sorensen J.L."/>
            <person name="Fitzpatrick D.A."/>
            <person name="Frisvad J.C."/>
            <person name="Nielsen K.L."/>
        </authorList>
    </citation>
    <scope>NUCLEOTIDE SEQUENCE</scope>
    <source>
        <strain evidence="2">IBT 30761</strain>
    </source>
</reference>
<feature type="compositionally biased region" description="Basic and acidic residues" evidence="1">
    <location>
        <begin position="102"/>
        <end position="119"/>
    </location>
</feature>
<sequence>MEILTLLNTHPDTGETAVPLYTQRELVAMTQAALDSLDNTTRSRMELSDLKLLAADASHLGTMTSPYTGLPDPEDYAAGASQPTKVSSQQMPPPPVPTRSLQLRDTKSVEGNSTKKELG</sequence>
<reference evidence="2" key="1">
    <citation type="submission" date="2022-11" db="EMBL/GenBank/DDBJ databases">
        <authorList>
            <person name="Petersen C."/>
        </authorList>
    </citation>
    <scope>NUCLEOTIDE SEQUENCE</scope>
    <source>
        <strain evidence="2">IBT 30761</strain>
    </source>
</reference>
<feature type="compositionally biased region" description="Polar residues" evidence="1">
    <location>
        <begin position="81"/>
        <end position="90"/>
    </location>
</feature>